<dbReference type="Proteomes" id="UP000065807">
    <property type="component" value="Chromosome"/>
</dbReference>
<evidence type="ECO:0000313" key="6">
    <source>
        <dbReference type="EMBL" id="BAS27005.1"/>
    </source>
</evidence>
<dbReference type="GO" id="GO:0016020">
    <property type="term" value="C:membrane"/>
    <property type="evidence" value="ECO:0007669"/>
    <property type="project" value="InterPro"/>
</dbReference>
<dbReference type="SUPFAM" id="SSF58104">
    <property type="entry name" value="Methyl-accepting chemotaxis protein (MCP) signaling domain"/>
    <property type="match status" value="1"/>
</dbReference>
<dbReference type="InterPro" id="IPR004090">
    <property type="entry name" value="Chemotax_Me-accpt_rcpt"/>
</dbReference>
<dbReference type="SMART" id="SM00283">
    <property type="entry name" value="MA"/>
    <property type="match status" value="1"/>
</dbReference>
<feature type="coiled-coil region" evidence="4">
    <location>
        <begin position="274"/>
        <end position="340"/>
    </location>
</feature>
<proteinExistence type="inferred from homology"/>
<keyword evidence="7" id="KW-1185">Reference proteome</keyword>
<evidence type="ECO:0000313" key="7">
    <source>
        <dbReference type="Proteomes" id="UP000065807"/>
    </source>
</evidence>
<dbReference type="EMBL" id="AP014924">
    <property type="protein sequence ID" value="BAS27005.1"/>
    <property type="molecule type" value="Genomic_DNA"/>
</dbReference>
<dbReference type="GO" id="GO:0007165">
    <property type="term" value="P:signal transduction"/>
    <property type="evidence" value="ECO:0007669"/>
    <property type="project" value="UniProtKB-KW"/>
</dbReference>
<dbReference type="AlphaFoldDB" id="A0A0K2SIT9"/>
<protein>
    <recommendedName>
        <fullName evidence="5">Methyl-accepting transducer domain-containing protein</fullName>
    </recommendedName>
</protein>
<accession>A0A0K2SIT9</accession>
<evidence type="ECO:0000256" key="3">
    <source>
        <dbReference type="PROSITE-ProRule" id="PRU00284"/>
    </source>
</evidence>
<dbReference type="PROSITE" id="PS50111">
    <property type="entry name" value="CHEMOTAXIS_TRANSDUC_2"/>
    <property type="match status" value="1"/>
</dbReference>
<dbReference type="Gene3D" id="1.10.287.950">
    <property type="entry name" value="Methyl-accepting chemotaxis protein"/>
    <property type="match status" value="1"/>
</dbReference>
<dbReference type="STRING" id="1555112.LIP_1148"/>
<dbReference type="PATRIC" id="fig|1555112.3.peg.1196"/>
<organism evidence="6 7">
    <name type="scientific">Limnochorda pilosa</name>
    <dbReference type="NCBI Taxonomy" id="1555112"/>
    <lineage>
        <taxon>Bacteria</taxon>
        <taxon>Bacillati</taxon>
        <taxon>Bacillota</taxon>
        <taxon>Limnochordia</taxon>
        <taxon>Limnochordales</taxon>
        <taxon>Limnochordaceae</taxon>
        <taxon>Limnochorda</taxon>
    </lineage>
</organism>
<dbReference type="KEGG" id="lpil:LIP_1148"/>
<dbReference type="PANTHER" id="PTHR32089:SF112">
    <property type="entry name" value="LYSOZYME-LIKE PROTEIN-RELATED"/>
    <property type="match status" value="1"/>
</dbReference>
<dbReference type="PRINTS" id="PR00260">
    <property type="entry name" value="CHEMTRNSDUCR"/>
</dbReference>
<dbReference type="Pfam" id="PF00015">
    <property type="entry name" value="MCPsignal"/>
    <property type="match status" value="1"/>
</dbReference>
<name>A0A0K2SIT9_LIMPI</name>
<evidence type="ECO:0000256" key="1">
    <source>
        <dbReference type="ARBA" id="ARBA00023224"/>
    </source>
</evidence>
<comment type="similarity">
    <text evidence="2">Belongs to the methyl-accepting chemotaxis (MCP) protein family.</text>
</comment>
<dbReference type="InterPro" id="IPR004089">
    <property type="entry name" value="MCPsignal_dom"/>
</dbReference>
<evidence type="ECO:0000256" key="2">
    <source>
        <dbReference type="ARBA" id="ARBA00029447"/>
    </source>
</evidence>
<evidence type="ECO:0000256" key="4">
    <source>
        <dbReference type="SAM" id="Coils"/>
    </source>
</evidence>
<reference evidence="7" key="2">
    <citation type="journal article" date="2016" name="Int. J. Syst. Evol. Microbiol.">
        <title>Complete genome sequence and cell structure of Limnochorda pilosa, a Gram-negative spore-former within the phylum Firmicutes.</title>
        <authorList>
            <person name="Watanabe M."/>
            <person name="Kojima H."/>
            <person name="Fukui M."/>
        </authorList>
    </citation>
    <scope>NUCLEOTIDE SEQUENCE [LARGE SCALE GENOMIC DNA]</scope>
    <source>
        <strain evidence="7">HC45</strain>
    </source>
</reference>
<sequence>MARRRTASRELGWLLVGSSLLLLVVVAGSVAVTDLLGRHTDELAGRELQLLETVQAAEARLERTRSTYLLSLPEGGEALRSYALSFGYLANFSAAENPVDWLDDLEAAAPRAGSYAGRWDRALQLSRQLQRTFTALSETLDLVRQEELITQAASQAAELAQALTGLREQVRQGAASLAEESSRLAELSRVGLIALGAFLLLLNGLLGVASLRRLKGSVRGIQADAHRSAESASRLGSWLRTMVEVSERVRSGMEEATGASEQISRGSQQAAEAVTRMSGHLAEVEQQVQQATDRLAETTRGTEAASRRIQATAAQVRSGAERLREGIESLRANLSQISELEGRLRGFREEMQEIHGIVRAISEIAERTRVLSFNASIEAARAGAHGRGFAVVAQEIKTLSETSRESAQAIGRIVNGLEAGSTELAARVAGVASEVQARAEAIGTLDDLFVSLEESFREVEGHGRSVAKLAADQDALRQEVNARLSDAAAGVQEVSAQLQETAAAMEQLHATAQRILGENRDLAQGLSEQLRLAREQEALAAMVQERLLVLDRPRERRRSRPTHSSVPSA</sequence>
<dbReference type="GO" id="GO:0006935">
    <property type="term" value="P:chemotaxis"/>
    <property type="evidence" value="ECO:0007669"/>
    <property type="project" value="InterPro"/>
</dbReference>
<gene>
    <name evidence="6" type="ORF">LIP_1148</name>
</gene>
<reference evidence="7" key="1">
    <citation type="submission" date="2015-07" db="EMBL/GenBank/DDBJ databases">
        <title>Complete genome sequence and phylogenetic analysis of Limnochorda pilosa.</title>
        <authorList>
            <person name="Watanabe M."/>
            <person name="Kojima H."/>
            <person name="Fukui M."/>
        </authorList>
    </citation>
    <scope>NUCLEOTIDE SEQUENCE [LARGE SCALE GENOMIC DNA]</scope>
    <source>
        <strain evidence="7">HC45</strain>
    </source>
</reference>
<dbReference type="PANTHER" id="PTHR32089">
    <property type="entry name" value="METHYL-ACCEPTING CHEMOTAXIS PROTEIN MCPB"/>
    <property type="match status" value="1"/>
</dbReference>
<evidence type="ECO:0000259" key="5">
    <source>
        <dbReference type="PROSITE" id="PS50111"/>
    </source>
</evidence>
<dbReference type="RefSeq" id="WP_158509565.1">
    <property type="nucleotide sequence ID" value="NZ_AP014924.1"/>
</dbReference>
<feature type="domain" description="Methyl-accepting transducer" evidence="5">
    <location>
        <begin position="252"/>
        <end position="488"/>
    </location>
</feature>
<keyword evidence="1 3" id="KW-0807">Transducer</keyword>
<keyword evidence="4" id="KW-0175">Coiled coil</keyword>
<dbReference type="GO" id="GO:0004888">
    <property type="term" value="F:transmembrane signaling receptor activity"/>
    <property type="evidence" value="ECO:0007669"/>
    <property type="project" value="InterPro"/>
</dbReference>